<feature type="transmembrane region" description="Helical" evidence="2">
    <location>
        <begin position="20"/>
        <end position="42"/>
    </location>
</feature>
<protein>
    <recommendedName>
        <fullName evidence="3">VanZ-like domain-containing protein</fullName>
    </recommendedName>
</protein>
<name>A0ABP7RVR6_9PSEU</name>
<dbReference type="RefSeq" id="WP_344873888.1">
    <property type="nucleotide sequence ID" value="NZ_BAABAL010000006.1"/>
</dbReference>
<feature type="domain" description="VanZ-like" evidence="3">
    <location>
        <begin position="96"/>
        <end position="164"/>
    </location>
</feature>
<evidence type="ECO:0000256" key="2">
    <source>
        <dbReference type="SAM" id="Phobius"/>
    </source>
</evidence>
<accession>A0ABP7RVR6</accession>
<feature type="transmembrane region" description="Helical" evidence="2">
    <location>
        <begin position="120"/>
        <end position="141"/>
    </location>
</feature>
<evidence type="ECO:0000313" key="4">
    <source>
        <dbReference type="EMBL" id="GAA4002794.1"/>
    </source>
</evidence>
<dbReference type="InterPro" id="IPR006976">
    <property type="entry name" value="VanZ-like"/>
</dbReference>
<evidence type="ECO:0000313" key="5">
    <source>
        <dbReference type="Proteomes" id="UP001501747"/>
    </source>
</evidence>
<keyword evidence="2" id="KW-1133">Transmembrane helix</keyword>
<gene>
    <name evidence="4" type="ORF">GCM10022247_24560</name>
</gene>
<feature type="transmembrane region" description="Helical" evidence="2">
    <location>
        <begin position="47"/>
        <end position="65"/>
    </location>
</feature>
<sequence length="194" mass="20679">MRHLTRDLDLFERIFGNPEVALAAFVGCLVLGAVGLALGWLLGWRKIASALSLASLGGVLAATLVRSGNRYGADSLGEAWAMCRHNDFSLTGSWARLNFVMLMPFAFFGVLAVRRFLPVALACVGIAVGIELFQGLTGLGACETQDMINNALGGVLAAGIAVLFTGKDRWSGRRHRTTTPPESPQHQHVASIST</sequence>
<feature type="transmembrane region" description="Helical" evidence="2">
    <location>
        <begin position="94"/>
        <end position="113"/>
    </location>
</feature>
<evidence type="ECO:0000259" key="3">
    <source>
        <dbReference type="Pfam" id="PF04892"/>
    </source>
</evidence>
<feature type="transmembrane region" description="Helical" evidence="2">
    <location>
        <begin position="147"/>
        <end position="166"/>
    </location>
</feature>
<feature type="compositionally biased region" description="Polar residues" evidence="1">
    <location>
        <begin position="178"/>
        <end position="194"/>
    </location>
</feature>
<keyword evidence="2" id="KW-0812">Transmembrane</keyword>
<dbReference type="EMBL" id="BAABAL010000006">
    <property type="protein sequence ID" value="GAA4002794.1"/>
    <property type="molecule type" value="Genomic_DNA"/>
</dbReference>
<keyword evidence="5" id="KW-1185">Reference proteome</keyword>
<dbReference type="Proteomes" id="UP001501747">
    <property type="component" value="Unassembled WGS sequence"/>
</dbReference>
<proteinExistence type="predicted"/>
<comment type="caution">
    <text evidence="4">The sequence shown here is derived from an EMBL/GenBank/DDBJ whole genome shotgun (WGS) entry which is preliminary data.</text>
</comment>
<reference evidence="5" key="1">
    <citation type="journal article" date="2019" name="Int. J. Syst. Evol. Microbiol.">
        <title>The Global Catalogue of Microorganisms (GCM) 10K type strain sequencing project: providing services to taxonomists for standard genome sequencing and annotation.</title>
        <authorList>
            <consortium name="The Broad Institute Genomics Platform"/>
            <consortium name="The Broad Institute Genome Sequencing Center for Infectious Disease"/>
            <person name="Wu L."/>
            <person name="Ma J."/>
        </authorList>
    </citation>
    <scope>NUCLEOTIDE SEQUENCE [LARGE SCALE GENOMIC DNA]</scope>
    <source>
        <strain evidence="5">JCM 17342</strain>
    </source>
</reference>
<keyword evidence="2" id="KW-0472">Membrane</keyword>
<evidence type="ECO:0000256" key="1">
    <source>
        <dbReference type="SAM" id="MobiDB-lite"/>
    </source>
</evidence>
<dbReference type="Pfam" id="PF04892">
    <property type="entry name" value="VanZ"/>
    <property type="match status" value="1"/>
</dbReference>
<organism evidence="4 5">
    <name type="scientific">Allokutzneria multivorans</name>
    <dbReference type="NCBI Taxonomy" id="1142134"/>
    <lineage>
        <taxon>Bacteria</taxon>
        <taxon>Bacillati</taxon>
        <taxon>Actinomycetota</taxon>
        <taxon>Actinomycetes</taxon>
        <taxon>Pseudonocardiales</taxon>
        <taxon>Pseudonocardiaceae</taxon>
        <taxon>Allokutzneria</taxon>
    </lineage>
</organism>
<feature type="region of interest" description="Disordered" evidence="1">
    <location>
        <begin position="171"/>
        <end position="194"/>
    </location>
</feature>